<accession>A0A0E1VRY5</accession>
<sequence>MNESSPEEFGASVSRFDPSNAVADENLEILHIYFYLR</sequence>
<dbReference type="Proteomes" id="UP000001812">
    <property type="component" value="Chromosome II"/>
</dbReference>
<name>A0A0E1VRY5_BURPE</name>
<evidence type="ECO:0000313" key="1">
    <source>
        <dbReference type="EMBL" id="EET03633.1"/>
    </source>
</evidence>
<reference evidence="1" key="1">
    <citation type="submission" date="2009-05" db="EMBL/GenBank/DDBJ databases">
        <authorList>
            <person name="Harkins D.M."/>
            <person name="DeShazer D."/>
            <person name="Woods D.E."/>
            <person name="Brinkac L.M."/>
            <person name="Brown K.A."/>
            <person name="Hung G.C."/>
            <person name="Tuanyok A."/>
            <person name="Zhang B."/>
            <person name="Nierman W.C."/>
        </authorList>
    </citation>
    <scope>NUCLEOTIDE SEQUENCE [LARGE SCALE GENOMIC DNA]</scope>
    <source>
        <strain evidence="1">1710a</strain>
    </source>
</reference>
<organism evidence="1">
    <name type="scientific">Burkholderia pseudomallei 1710a</name>
    <dbReference type="NCBI Taxonomy" id="320371"/>
    <lineage>
        <taxon>Bacteria</taxon>
        <taxon>Pseudomonadati</taxon>
        <taxon>Pseudomonadota</taxon>
        <taxon>Betaproteobacteria</taxon>
        <taxon>Burkholderiales</taxon>
        <taxon>Burkholderiaceae</taxon>
        <taxon>Burkholderia</taxon>
        <taxon>pseudomallei group</taxon>
    </lineage>
</organism>
<dbReference type="HOGENOM" id="CLU_3341415_0_0_4"/>
<dbReference type="EMBL" id="CM000833">
    <property type="protein sequence ID" value="EET03633.1"/>
    <property type="molecule type" value="Genomic_DNA"/>
</dbReference>
<proteinExistence type="predicted"/>
<dbReference type="AlphaFoldDB" id="A0A0E1VRY5"/>
<gene>
    <name evidence="1" type="ORF">BURPS1710A_A0762</name>
</gene>
<protein>
    <submittedName>
        <fullName evidence="1">Uncharacterized protein</fullName>
    </submittedName>
</protein>